<sequence>MLSKIFLHMLLATEICRGSTSARKREKLERVTPESAFRLLAGETRKAWDPLGGGAVVAKLLGDRGEIGRENLKMVRTVC</sequence>
<evidence type="ECO:0000313" key="2">
    <source>
        <dbReference type="EMBL" id="GIY72593.1"/>
    </source>
</evidence>
<dbReference type="AlphaFoldDB" id="A0AAV4VR36"/>
<feature type="chain" id="PRO_5044022634" evidence="1">
    <location>
        <begin position="23"/>
        <end position="79"/>
    </location>
</feature>
<evidence type="ECO:0000256" key="1">
    <source>
        <dbReference type="SAM" id="SignalP"/>
    </source>
</evidence>
<feature type="signal peptide" evidence="1">
    <location>
        <begin position="1"/>
        <end position="22"/>
    </location>
</feature>
<dbReference type="Proteomes" id="UP001054837">
    <property type="component" value="Unassembled WGS sequence"/>
</dbReference>
<organism evidence="2 3">
    <name type="scientific">Caerostris darwini</name>
    <dbReference type="NCBI Taxonomy" id="1538125"/>
    <lineage>
        <taxon>Eukaryota</taxon>
        <taxon>Metazoa</taxon>
        <taxon>Ecdysozoa</taxon>
        <taxon>Arthropoda</taxon>
        <taxon>Chelicerata</taxon>
        <taxon>Arachnida</taxon>
        <taxon>Araneae</taxon>
        <taxon>Araneomorphae</taxon>
        <taxon>Entelegynae</taxon>
        <taxon>Araneoidea</taxon>
        <taxon>Araneidae</taxon>
        <taxon>Caerostris</taxon>
    </lineage>
</organism>
<accession>A0AAV4VR36</accession>
<gene>
    <name evidence="2" type="ORF">CDAR_24991</name>
</gene>
<evidence type="ECO:0000313" key="3">
    <source>
        <dbReference type="Proteomes" id="UP001054837"/>
    </source>
</evidence>
<name>A0AAV4VR36_9ARAC</name>
<keyword evidence="1" id="KW-0732">Signal</keyword>
<protein>
    <submittedName>
        <fullName evidence="2">Uncharacterized protein</fullName>
    </submittedName>
</protein>
<reference evidence="2 3" key="1">
    <citation type="submission" date="2021-06" db="EMBL/GenBank/DDBJ databases">
        <title>Caerostris darwini draft genome.</title>
        <authorList>
            <person name="Kono N."/>
            <person name="Arakawa K."/>
        </authorList>
    </citation>
    <scope>NUCLEOTIDE SEQUENCE [LARGE SCALE GENOMIC DNA]</scope>
</reference>
<keyword evidence="3" id="KW-1185">Reference proteome</keyword>
<dbReference type="EMBL" id="BPLQ01013504">
    <property type="protein sequence ID" value="GIY72593.1"/>
    <property type="molecule type" value="Genomic_DNA"/>
</dbReference>
<proteinExistence type="predicted"/>
<comment type="caution">
    <text evidence="2">The sequence shown here is derived from an EMBL/GenBank/DDBJ whole genome shotgun (WGS) entry which is preliminary data.</text>
</comment>